<gene>
    <name evidence="2" type="ORF">Micbo1qcDRAFT_230861</name>
</gene>
<name>A0A136JEW5_9PEZI</name>
<accession>A0A136JEW5</accession>
<proteinExistence type="predicted"/>
<dbReference type="Proteomes" id="UP000070501">
    <property type="component" value="Unassembled WGS sequence"/>
</dbReference>
<dbReference type="AlphaFoldDB" id="A0A136JEW5"/>
<dbReference type="InterPro" id="IPR011042">
    <property type="entry name" value="6-blade_b-propeller_TolB-like"/>
</dbReference>
<dbReference type="PANTHER" id="PTHR47064:SF2">
    <property type="entry name" value="SMP-30_GLUCONOLACTONASE_LRE-LIKE REGION DOMAIN-CONTAINING PROTEIN-RELATED"/>
    <property type="match status" value="1"/>
</dbReference>
<evidence type="ECO:0000313" key="2">
    <source>
        <dbReference type="EMBL" id="KXJ95666.1"/>
    </source>
</evidence>
<evidence type="ECO:0000259" key="1">
    <source>
        <dbReference type="Pfam" id="PF08450"/>
    </source>
</evidence>
<dbReference type="PANTHER" id="PTHR47064">
    <property type="entry name" value="PUTATIVE (AFU_ORTHOLOGUE AFUA_1G08990)-RELATED"/>
    <property type="match status" value="1"/>
</dbReference>
<organism evidence="2 3">
    <name type="scientific">Microdochium bolleyi</name>
    <dbReference type="NCBI Taxonomy" id="196109"/>
    <lineage>
        <taxon>Eukaryota</taxon>
        <taxon>Fungi</taxon>
        <taxon>Dikarya</taxon>
        <taxon>Ascomycota</taxon>
        <taxon>Pezizomycotina</taxon>
        <taxon>Sordariomycetes</taxon>
        <taxon>Xylariomycetidae</taxon>
        <taxon>Xylariales</taxon>
        <taxon>Microdochiaceae</taxon>
        <taxon>Microdochium</taxon>
    </lineage>
</organism>
<dbReference type="EMBL" id="KQ964246">
    <property type="protein sequence ID" value="KXJ95666.1"/>
    <property type="molecule type" value="Genomic_DNA"/>
</dbReference>
<protein>
    <recommendedName>
        <fullName evidence="1">SMP-30/Gluconolactonase/LRE-like region domain-containing protein</fullName>
    </recommendedName>
</protein>
<feature type="domain" description="SMP-30/Gluconolactonase/LRE-like region" evidence="1">
    <location>
        <begin position="174"/>
        <end position="396"/>
    </location>
</feature>
<dbReference type="InterPro" id="IPR013658">
    <property type="entry name" value="SGL"/>
</dbReference>
<dbReference type="STRING" id="196109.A0A136JEW5"/>
<dbReference type="SUPFAM" id="SSF63829">
    <property type="entry name" value="Calcium-dependent phosphotriesterase"/>
    <property type="match status" value="1"/>
</dbReference>
<dbReference type="InterPro" id="IPR052988">
    <property type="entry name" value="Oryzine_lactonohydrolase"/>
</dbReference>
<dbReference type="OrthoDB" id="423498at2759"/>
<reference evidence="3" key="1">
    <citation type="submission" date="2016-02" db="EMBL/GenBank/DDBJ databases">
        <title>Draft genome sequence of Microdochium bolleyi, a fungal endophyte of beachgrass.</title>
        <authorList>
            <consortium name="DOE Joint Genome Institute"/>
            <person name="David A.S."/>
            <person name="May G."/>
            <person name="Haridas S."/>
            <person name="Lim J."/>
            <person name="Wang M."/>
            <person name="Labutti K."/>
            <person name="Lipzen A."/>
            <person name="Barry K."/>
            <person name="Grigoriev I.V."/>
        </authorList>
    </citation>
    <scope>NUCLEOTIDE SEQUENCE [LARGE SCALE GENOMIC DNA]</scope>
    <source>
        <strain evidence="3">J235TASD1</strain>
    </source>
</reference>
<dbReference type="Pfam" id="PF08450">
    <property type="entry name" value="SGL"/>
    <property type="match status" value="1"/>
</dbReference>
<keyword evidence="3" id="KW-1185">Reference proteome</keyword>
<sequence>MTFRRTQLRDHFPIRNNTVNTNFADITCAMATVSNSKLHPWALQVNVANHSSRYSHAEGAINREAGSASLHLRQYQPAFRDIIGESPDQTLLFSTSETSKTRFFHGGCVYVQARDEIYATSDLLPSGNSSMLPSVVISRICVKLRGWDSEVAQEEADKSAYIISAEWAKLRPPTNMPMPAGACVQDAGILFCSRGNLTAGSGGVFYMPPGRPPVAVVTKFFDRSFNSPQQITCDKSSGLWFTDSSDDRLSGMRPKPEIRNQVYRFDADTGDLRVVADGLGRPCGIALSPDEETMYITDVEAAQPDGALDVSLGATIYAYDVVQRSGGVFLANRRVFAYAAEGVPLAVVCDQAGNVYAACGDGVEIWSAGGVALGLIVVPGGCSSLCFGRDNEMFICAGQSLWRVQLNKETQKNRGWTMEAE</sequence>
<evidence type="ECO:0000313" key="3">
    <source>
        <dbReference type="Proteomes" id="UP000070501"/>
    </source>
</evidence>
<dbReference type="Gene3D" id="2.120.10.30">
    <property type="entry name" value="TolB, C-terminal domain"/>
    <property type="match status" value="1"/>
</dbReference>
<dbReference type="InParanoid" id="A0A136JEW5"/>